<accession>A0A151AKZ2</accession>
<feature type="signal peptide" evidence="1">
    <location>
        <begin position="1"/>
        <end position="26"/>
    </location>
</feature>
<protein>
    <submittedName>
        <fullName evidence="2">Uncharacterized protein</fullName>
    </submittedName>
</protein>
<dbReference type="STRING" id="1121305.CLCOL_20080"/>
<evidence type="ECO:0000256" key="1">
    <source>
        <dbReference type="SAM" id="SignalP"/>
    </source>
</evidence>
<name>A0A151AKZ2_9CLOT</name>
<gene>
    <name evidence="2" type="ORF">CLCOL_20080</name>
</gene>
<proteinExistence type="predicted"/>
<keyword evidence="1" id="KW-0732">Signal</keyword>
<dbReference type="RefSeq" id="WP_061858829.1">
    <property type="nucleotide sequence ID" value="NZ_LTBB01000011.1"/>
</dbReference>
<organism evidence="2 3">
    <name type="scientific">Clostridium colicanis DSM 13634</name>
    <dbReference type="NCBI Taxonomy" id="1121305"/>
    <lineage>
        <taxon>Bacteria</taxon>
        <taxon>Bacillati</taxon>
        <taxon>Bacillota</taxon>
        <taxon>Clostridia</taxon>
        <taxon>Eubacteriales</taxon>
        <taxon>Clostridiaceae</taxon>
        <taxon>Clostridium</taxon>
    </lineage>
</organism>
<evidence type="ECO:0000313" key="3">
    <source>
        <dbReference type="Proteomes" id="UP000075374"/>
    </source>
</evidence>
<comment type="caution">
    <text evidence="2">The sequence shown here is derived from an EMBL/GenBank/DDBJ whole genome shotgun (WGS) entry which is preliminary data.</text>
</comment>
<reference evidence="2 3" key="1">
    <citation type="submission" date="2016-02" db="EMBL/GenBank/DDBJ databases">
        <title>Genome sequence of Clostridium colicanis DSM 13634.</title>
        <authorList>
            <person name="Poehlein A."/>
            <person name="Daniel R."/>
        </authorList>
    </citation>
    <scope>NUCLEOTIDE SEQUENCE [LARGE SCALE GENOMIC DNA]</scope>
    <source>
        <strain evidence="2 3">DSM 13634</strain>
    </source>
</reference>
<keyword evidence="3" id="KW-1185">Reference proteome</keyword>
<feature type="chain" id="PRO_5007577699" evidence="1">
    <location>
        <begin position="27"/>
        <end position="413"/>
    </location>
</feature>
<dbReference type="Proteomes" id="UP000075374">
    <property type="component" value="Unassembled WGS sequence"/>
</dbReference>
<evidence type="ECO:0000313" key="2">
    <source>
        <dbReference type="EMBL" id="KYH28282.1"/>
    </source>
</evidence>
<dbReference type="EMBL" id="LTBB01000011">
    <property type="protein sequence ID" value="KYH28282.1"/>
    <property type="molecule type" value="Genomic_DNA"/>
</dbReference>
<dbReference type="PATRIC" id="fig|1121305.3.peg.2014"/>
<sequence length="413" mass="46002">MKFSKKTTMILSFALGTVMFATTAIAEIASKGGYDLLKDSLKYTAESVSTTLSSYTMDASFIVKADGTVISSDTSTNKFDASRQALETTSKSIYGKNKNDYYSYSDKNVRITKNANAPIYYVTEFTSPQEVRSFTNPFKEEGADDIERIADILVGNLKEAVVVKENSDGSKELSGSLDESQIPALINAVVSLQTKNTFKYNKDMDTTIPKIKKDAFIKDVTGKMLIDKNGLMQSITGKGTICGKDDNGKDHTLTFELSVKLYNINSTKVTKPDLSGKKVEKDIEIDRSKLTNPKKYIGKYKTDILIEKGDKFEKIGERIVEITSINETSVTGKYYEQCVPGYEDYFLNKKSFTFSGTFEKDHPSASYTATDADGNTVKGNIYIDQWSGKINFNIDGSRNEKVLFDTQFSRVFE</sequence>
<dbReference type="AlphaFoldDB" id="A0A151AKZ2"/>